<proteinExistence type="inferred from homology"/>
<name>A0A212LD19_9HYPH</name>
<sequence length="90" mass="10200">MGKRQWDQHEILAALRRKGMTLTGLAQMNGKAPGGFRTIWKRENADNERIIANFLGVPVEELFPDRYPKKTSTILSHEYLSESTAGRKVA</sequence>
<dbReference type="InterPro" id="IPR038722">
    <property type="entry name" value="Ner_HTH_dom"/>
</dbReference>
<evidence type="ECO:0000256" key="4">
    <source>
        <dbReference type="ARBA" id="ARBA00023163"/>
    </source>
</evidence>
<organism evidence="6">
    <name type="scientific">uncultured Pleomorphomonas sp</name>
    <dbReference type="NCBI Taxonomy" id="442121"/>
    <lineage>
        <taxon>Bacteria</taxon>
        <taxon>Pseudomonadati</taxon>
        <taxon>Pseudomonadota</taxon>
        <taxon>Alphaproteobacteria</taxon>
        <taxon>Hyphomicrobiales</taxon>
        <taxon>Pleomorphomonadaceae</taxon>
        <taxon>Pleomorphomonas</taxon>
        <taxon>environmental samples</taxon>
    </lineage>
</organism>
<dbReference type="Pfam" id="PF13693">
    <property type="entry name" value="HTH_35"/>
    <property type="match status" value="1"/>
</dbReference>
<feature type="domain" description="Ner winged helix-turn-helix DNA-binding" evidence="5">
    <location>
        <begin position="6"/>
        <end position="77"/>
    </location>
</feature>
<keyword evidence="4" id="KW-0804">Transcription</keyword>
<protein>
    <submittedName>
        <fullName evidence="6">Putative transcriptional regulator, Nlp</fullName>
    </submittedName>
</protein>
<dbReference type="Gene3D" id="1.10.260.40">
    <property type="entry name" value="lambda repressor-like DNA-binding domains"/>
    <property type="match status" value="1"/>
</dbReference>
<evidence type="ECO:0000259" key="5">
    <source>
        <dbReference type="Pfam" id="PF13693"/>
    </source>
</evidence>
<evidence type="ECO:0000256" key="3">
    <source>
        <dbReference type="ARBA" id="ARBA00023125"/>
    </source>
</evidence>
<evidence type="ECO:0000313" key="6">
    <source>
        <dbReference type="EMBL" id="SCM75400.1"/>
    </source>
</evidence>
<dbReference type="AlphaFoldDB" id="A0A212LD19"/>
<evidence type="ECO:0000256" key="1">
    <source>
        <dbReference type="ARBA" id="ARBA00006157"/>
    </source>
</evidence>
<gene>
    <name evidence="6" type="ORF">KL86PLE_20068</name>
</gene>
<dbReference type="SUPFAM" id="SSF47413">
    <property type="entry name" value="lambda repressor-like DNA-binding domains"/>
    <property type="match status" value="1"/>
</dbReference>
<dbReference type="RefSeq" id="WP_100081296.1">
    <property type="nucleotide sequence ID" value="NZ_LT608334.1"/>
</dbReference>
<reference evidence="6" key="1">
    <citation type="submission" date="2016-08" db="EMBL/GenBank/DDBJ databases">
        <authorList>
            <person name="Seilhamer J.J."/>
        </authorList>
    </citation>
    <scope>NUCLEOTIDE SEQUENCE</scope>
    <source>
        <strain evidence="6">86</strain>
    </source>
</reference>
<dbReference type="EMBL" id="FMJD01000006">
    <property type="protein sequence ID" value="SCM75400.1"/>
    <property type="molecule type" value="Genomic_DNA"/>
</dbReference>
<keyword evidence="2" id="KW-0805">Transcription regulation</keyword>
<dbReference type="InterPro" id="IPR010982">
    <property type="entry name" value="Lambda_DNA-bd_dom_sf"/>
</dbReference>
<accession>A0A212LD19</accession>
<comment type="similarity">
    <text evidence="1">Belongs to the ner transcriptional regulatory family.</text>
</comment>
<keyword evidence="3" id="KW-0238">DNA-binding</keyword>
<dbReference type="GO" id="GO:0003677">
    <property type="term" value="F:DNA binding"/>
    <property type="evidence" value="ECO:0007669"/>
    <property type="project" value="UniProtKB-KW"/>
</dbReference>
<evidence type="ECO:0000256" key="2">
    <source>
        <dbReference type="ARBA" id="ARBA00023015"/>
    </source>
</evidence>